<feature type="compositionally biased region" description="Basic and acidic residues" evidence="2">
    <location>
        <begin position="33"/>
        <end position="49"/>
    </location>
</feature>
<dbReference type="PANTHER" id="PTHR11208:SF147">
    <property type="entry name" value="RNA-BINDING PROTEIN ASD-2"/>
    <property type="match status" value="1"/>
</dbReference>
<dbReference type="WBParaSite" id="nOo.2.0.1.t03607-RA">
    <property type="protein sequence ID" value="nOo.2.0.1.t03607-RA"/>
    <property type="gene ID" value="nOo.2.0.1.g03607"/>
</dbReference>
<dbReference type="STRING" id="42157.A0A182E6G9"/>
<dbReference type="GO" id="GO:0048024">
    <property type="term" value="P:regulation of mRNA splicing, via spliceosome"/>
    <property type="evidence" value="ECO:0007669"/>
    <property type="project" value="TreeGrafter"/>
</dbReference>
<keyword evidence="1" id="KW-0694">RNA-binding</keyword>
<feature type="region of interest" description="Disordered" evidence="2">
    <location>
        <begin position="1"/>
        <end position="49"/>
    </location>
</feature>
<proteinExistence type="predicted"/>
<evidence type="ECO:0000259" key="3">
    <source>
        <dbReference type="SMART" id="SM00322"/>
    </source>
</evidence>
<evidence type="ECO:0000313" key="5">
    <source>
        <dbReference type="Proteomes" id="UP000271087"/>
    </source>
</evidence>
<dbReference type="AlphaFoldDB" id="A0A182E6G9"/>
<dbReference type="GO" id="GO:0003729">
    <property type="term" value="F:mRNA binding"/>
    <property type="evidence" value="ECO:0007669"/>
    <property type="project" value="TreeGrafter"/>
</dbReference>
<dbReference type="InterPro" id="IPR055256">
    <property type="entry name" value="KH_1_KHDC4/BBP-like"/>
</dbReference>
<keyword evidence="5" id="KW-1185">Reference proteome</keyword>
<evidence type="ECO:0000313" key="6">
    <source>
        <dbReference type="WBParaSite" id="nOo.2.0.1.t03607-RA"/>
    </source>
</evidence>
<evidence type="ECO:0000256" key="2">
    <source>
        <dbReference type="SAM" id="MobiDB-lite"/>
    </source>
</evidence>
<dbReference type="InterPro" id="IPR036612">
    <property type="entry name" value="KH_dom_type_1_sf"/>
</dbReference>
<gene>
    <name evidence="4" type="ORF">NOO_LOCUS3607</name>
</gene>
<dbReference type="EMBL" id="UYRW01000706">
    <property type="protein sequence ID" value="VDK69783.1"/>
    <property type="molecule type" value="Genomic_DNA"/>
</dbReference>
<dbReference type="Gene3D" id="3.30.1370.10">
    <property type="entry name" value="K Homology domain, type 1"/>
    <property type="match status" value="1"/>
</dbReference>
<dbReference type="GO" id="GO:0005634">
    <property type="term" value="C:nucleus"/>
    <property type="evidence" value="ECO:0007669"/>
    <property type="project" value="TreeGrafter"/>
</dbReference>
<dbReference type="PANTHER" id="PTHR11208">
    <property type="entry name" value="RNA-BINDING PROTEIN RELATED"/>
    <property type="match status" value="1"/>
</dbReference>
<accession>A0A182E6G9</accession>
<feature type="domain" description="K Homology" evidence="3">
    <location>
        <begin position="133"/>
        <end position="225"/>
    </location>
</feature>
<protein>
    <submittedName>
        <fullName evidence="6">KH domain-containing protein</fullName>
    </submittedName>
</protein>
<organism evidence="6">
    <name type="scientific">Onchocerca ochengi</name>
    <name type="common">Filarial nematode worm</name>
    <dbReference type="NCBI Taxonomy" id="42157"/>
    <lineage>
        <taxon>Eukaryota</taxon>
        <taxon>Metazoa</taxon>
        <taxon>Ecdysozoa</taxon>
        <taxon>Nematoda</taxon>
        <taxon>Chromadorea</taxon>
        <taxon>Rhabditida</taxon>
        <taxon>Spirurina</taxon>
        <taxon>Spiruromorpha</taxon>
        <taxon>Filarioidea</taxon>
        <taxon>Onchocercidae</taxon>
        <taxon>Onchocerca</taxon>
    </lineage>
</organism>
<reference evidence="4 5" key="2">
    <citation type="submission" date="2018-08" db="EMBL/GenBank/DDBJ databases">
        <authorList>
            <person name="Laetsch R D."/>
            <person name="Stevens L."/>
            <person name="Kumar S."/>
            <person name="Blaxter L. M."/>
        </authorList>
    </citation>
    <scope>NUCLEOTIDE SEQUENCE [LARGE SCALE GENOMIC DNA]</scope>
</reference>
<name>A0A182E6G9_ONCOC</name>
<dbReference type="OrthoDB" id="6777263at2759"/>
<evidence type="ECO:0000256" key="1">
    <source>
        <dbReference type="ARBA" id="ARBA00022884"/>
    </source>
</evidence>
<dbReference type="InterPro" id="IPR045071">
    <property type="entry name" value="BBP-like"/>
</dbReference>
<evidence type="ECO:0000313" key="4">
    <source>
        <dbReference type="EMBL" id="VDK69783.1"/>
    </source>
</evidence>
<reference evidence="6" key="1">
    <citation type="submission" date="2016-06" db="UniProtKB">
        <authorList>
            <consortium name="WormBaseParasite"/>
        </authorList>
    </citation>
    <scope>IDENTIFICATION</scope>
</reference>
<dbReference type="InterPro" id="IPR004087">
    <property type="entry name" value="KH_dom"/>
</dbReference>
<sequence>MDGIEESGDTGQSPEQNAPNVSSLTPKVSKIPKVRDASPEPLNRDGPYDSARYLDELIKDMRMLDSIQIEHPHSLRHTYALLTTEIDRIWNLIYSRTLRDEQMLTYHHSRITIGDIRNRSYMPMNFTMKGPLITIQEKIMIPERPDCKLIGRILGPRGISVKQLEAQTECRILIRGRGSVKDARREARLRNRIGWEHLSEPLHVLIIATDYSHDRCAQKLTNGIYNIKALLSSNDDEHKRRQLVQLAIINGSYRADPY</sequence>
<feature type="compositionally biased region" description="Polar residues" evidence="2">
    <location>
        <begin position="9"/>
        <end position="26"/>
    </location>
</feature>
<dbReference type="SUPFAM" id="SSF54791">
    <property type="entry name" value="Eukaryotic type KH-domain (KH-domain type I)"/>
    <property type="match status" value="1"/>
</dbReference>
<dbReference type="Pfam" id="PF22675">
    <property type="entry name" value="KH-I_KHDC4-BBP"/>
    <property type="match status" value="1"/>
</dbReference>
<dbReference type="SMART" id="SM00322">
    <property type="entry name" value="KH"/>
    <property type="match status" value="1"/>
</dbReference>
<dbReference type="Proteomes" id="UP000271087">
    <property type="component" value="Unassembled WGS sequence"/>
</dbReference>